<evidence type="ECO:0000259" key="7">
    <source>
        <dbReference type="Pfam" id="PF00056"/>
    </source>
</evidence>
<comment type="caution">
    <text evidence="9">The sequence shown here is derived from an EMBL/GenBank/DDBJ whole genome shotgun (WGS) entry which is preliminary data.</text>
</comment>
<evidence type="ECO:0000256" key="4">
    <source>
        <dbReference type="ARBA" id="ARBA00023002"/>
    </source>
</evidence>
<evidence type="ECO:0000313" key="9">
    <source>
        <dbReference type="EMBL" id="KAL1115835.1"/>
    </source>
</evidence>
<dbReference type="GO" id="GO:0030060">
    <property type="term" value="F:L-malate dehydrogenase (NAD+) activity"/>
    <property type="evidence" value="ECO:0007669"/>
    <property type="project" value="UniProtKB-EC"/>
</dbReference>
<keyword evidence="10" id="KW-1185">Reference proteome</keyword>
<dbReference type="InterPro" id="IPR015955">
    <property type="entry name" value="Lactate_DH/Glyco_Ohase_4_C"/>
</dbReference>
<dbReference type="EC" id="1.1.1.37" evidence="1"/>
<dbReference type="GO" id="GO:0006099">
    <property type="term" value="P:tricarboxylic acid cycle"/>
    <property type="evidence" value="ECO:0007669"/>
    <property type="project" value="UniProtKB-KW"/>
</dbReference>
<keyword evidence="4 6" id="KW-0560">Oxidoreductase</keyword>
<evidence type="ECO:0000256" key="5">
    <source>
        <dbReference type="ARBA" id="ARBA00023027"/>
    </source>
</evidence>
<feature type="domain" description="Lactate/malate dehydrogenase C-terminal" evidence="8">
    <location>
        <begin position="80"/>
        <end position="198"/>
    </location>
</feature>
<dbReference type="EMBL" id="JBFDAA010000019">
    <property type="protein sequence ID" value="KAL1115835.1"/>
    <property type="molecule type" value="Genomic_DNA"/>
</dbReference>
<keyword evidence="5" id="KW-0520">NAD</keyword>
<dbReference type="PANTHER" id="PTHR11540">
    <property type="entry name" value="MALATE AND LACTATE DEHYDROGENASE"/>
    <property type="match status" value="1"/>
</dbReference>
<dbReference type="SUPFAM" id="SSF56327">
    <property type="entry name" value="LDH C-terminal domain-like"/>
    <property type="match status" value="1"/>
</dbReference>
<name>A0ABD0YKS2_9HEMI</name>
<evidence type="ECO:0000256" key="3">
    <source>
        <dbReference type="ARBA" id="ARBA00022532"/>
    </source>
</evidence>
<gene>
    <name evidence="9" type="ORF">AAG570_006125</name>
</gene>
<organism evidence="9 10">
    <name type="scientific">Ranatra chinensis</name>
    <dbReference type="NCBI Taxonomy" id="642074"/>
    <lineage>
        <taxon>Eukaryota</taxon>
        <taxon>Metazoa</taxon>
        <taxon>Ecdysozoa</taxon>
        <taxon>Arthropoda</taxon>
        <taxon>Hexapoda</taxon>
        <taxon>Insecta</taxon>
        <taxon>Pterygota</taxon>
        <taxon>Neoptera</taxon>
        <taxon>Paraneoptera</taxon>
        <taxon>Hemiptera</taxon>
        <taxon>Heteroptera</taxon>
        <taxon>Panheteroptera</taxon>
        <taxon>Nepomorpha</taxon>
        <taxon>Nepidae</taxon>
        <taxon>Ranatrinae</taxon>
        <taxon>Ranatra</taxon>
    </lineage>
</organism>
<sequence length="202" mass="21224">MKREPLVSRLSLYDLAHTAGVAADLGHIDTPSGVSGHAGKESLQEALRDMDVVLIPAGLPRKPGMSRDDLFNSNASVPRADLPQDCVRALTARIQDAGTEVVKAKAGAGSATLSMAHAAARFALSLCRGLCSHKGVVECAYVASDVTQAKYFATPLILGPEGVECNLGTGHLSQYECALVQAAIPQLQDNIQKGEQFVNAQC</sequence>
<evidence type="ECO:0000256" key="2">
    <source>
        <dbReference type="ARBA" id="ARBA00016075"/>
    </source>
</evidence>
<proteinExistence type="inferred from homology"/>
<reference evidence="9 10" key="1">
    <citation type="submission" date="2024-07" db="EMBL/GenBank/DDBJ databases">
        <title>Chromosome-level genome assembly of the water stick insect Ranatra chinensis (Heteroptera: Nepidae).</title>
        <authorList>
            <person name="Liu X."/>
        </authorList>
    </citation>
    <scope>NUCLEOTIDE SEQUENCE [LARGE SCALE GENOMIC DNA]</scope>
    <source>
        <strain evidence="9">Cailab_2021Rc</strain>
        <tissue evidence="9">Muscle</tissue>
    </source>
</reference>
<dbReference type="PANTHER" id="PTHR11540:SF16">
    <property type="entry name" value="MALATE DEHYDROGENASE, MITOCHONDRIAL"/>
    <property type="match status" value="1"/>
</dbReference>
<dbReference type="InterPro" id="IPR001236">
    <property type="entry name" value="Lactate/malate_DH_N"/>
</dbReference>
<feature type="domain" description="Lactate/malate dehydrogenase N-terminal" evidence="7">
    <location>
        <begin position="2"/>
        <end position="79"/>
    </location>
</feature>
<evidence type="ECO:0000256" key="1">
    <source>
        <dbReference type="ARBA" id="ARBA00012995"/>
    </source>
</evidence>
<dbReference type="Pfam" id="PF02866">
    <property type="entry name" value="Ldh_1_C"/>
    <property type="match status" value="1"/>
</dbReference>
<dbReference type="Pfam" id="PF00056">
    <property type="entry name" value="Ldh_1_N"/>
    <property type="match status" value="1"/>
</dbReference>
<dbReference type="SUPFAM" id="SSF51735">
    <property type="entry name" value="NAD(P)-binding Rossmann-fold domains"/>
    <property type="match status" value="1"/>
</dbReference>
<dbReference type="Proteomes" id="UP001558652">
    <property type="component" value="Unassembled WGS sequence"/>
</dbReference>
<dbReference type="AlphaFoldDB" id="A0ABD0YKS2"/>
<evidence type="ECO:0000313" key="10">
    <source>
        <dbReference type="Proteomes" id="UP001558652"/>
    </source>
</evidence>
<evidence type="ECO:0000259" key="8">
    <source>
        <dbReference type="Pfam" id="PF02866"/>
    </source>
</evidence>
<protein>
    <recommendedName>
        <fullName evidence="2">Malate dehydrogenase, mitochondrial</fullName>
        <ecNumber evidence="1">1.1.1.37</ecNumber>
    </recommendedName>
</protein>
<dbReference type="InterPro" id="IPR036291">
    <property type="entry name" value="NAD(P)-bd_dom_sf"/>
</dbReference>
<comment type="similarity">
    <text evidence="6">Belongs to the LDH/MDH superfamily.</text>
</comment>
<keyword evidence="3" id="KW-0816">Tricarboxylic acid cycle</keyword>
<accession>A0ABD0YKS2</accession>
<evidence type="ECO:0000256" key="6">
    <source>
        <dbReference type="RuleBase" id="RU003369"/>
    </source>
</evidence>
<dbReference type="InterPro" id="IPR022383">
    <property type="entry name" value="Lactate/malate_DH_C"/>
</dbReference>
<dbReference type="Gene3D" id="3.90.110.10">
    <property type="entry name" value="Lactate dehydrogenase/glycoside hydrolase, family 4, C-terminal"/>
    <property type="match status" value="1"/>
</dbReference>